<dbReference type="OrthoDB" id="7632567at2"/>
<feature type="transmembrane region" description="Helical" evidence="1">
    <location>
        <begin position="7"/>
        <end position="24"/>
    </location>
</feature>
<accession>A0A163X3H7</accession>
<keyword evidence="1" id="KW-0812">Transmembrane</keyword>
<keyword evidence="1" id="KW-0472">Membrane</keyword>
<feature type="transmembrane region" description="Helical" evidence="1">
    <location>
        <begin position="39"/>
        <end position="62"/>
    </location>
</feature>
<keyword evidence="3" id="KW-1185">Reference proteome</keyword>
<gene>
    <name evidence="2" type="ORF">A4A58_19195</name>
</gene>
<protein>
    <submittedName>
        <fullName evidence="2">Uncharacterized protein</fullName>
    </submittedName>
</protein>
<proteinExistence type="predicted"/>
<reference evidence="2 3" key="1">
    <citation type="submission" date="2016-03" db="EMBL/GenBank/DDBJ databases">
        <title>Microsymbionts genomes from the relict species Vavilovia formosa (Stev.) Fed.</title>
        <authorList>
            <person name="Kopat V."/>
            <person name="Chirak E."/>
            <person name="Kimeklis A."/>
            <person name="Andronov E."/>
        </authorList>
    </citation>
    <scope>NUCLEOTIDE SEQUENCE [LARGE SCALE GENOMIC DNA]</scope>
    <source>
        <strain evidence="2 3">Vaf07</strain>
    </source>
</reference>
<organism evidence="2 3">
    <name type="scientific">Tardiphaga robiniae</name>
    <dbReference type="NCBI Taxonomy" id="943830"/>
    <lineage>
        <taxon>Bacteria</taxon>
        <taxon>Pseudomonadati</taxon>
        <taxon>Pseudomonadota</taxon>
        <taxon>Alphaproteobacteria</taxon>
        <taxon>Hyphomicrobiales</taxon>
        <taxon>Nitrobacteraceae</taxon>
        <taxon>Tardiphaga</taxon>
    </lineage>
</organism>
<sequence length="78" mass="8246">MRTGTTALIGALVAILGAAGWYAYQGLIVPGEPMPRDGYIALTIGVVLSIIVGAGLMALLFFSSRRGYDEPPTFKNED</sequence>
<dbReference type="Proteomes" id="UP000076574">
    <property type="component" value="Unassembled WGS sequence"/>
</dbReference>
<evidence type="ECO:0000256" key="1">
    <source>
        <dbReference type="SAM" id="Phobius"/>
    </source>
</evidence>
<evidence type="ECO:0000313" key="2">
    <source>
        <dbReference type="EMBL" id="KZD20366.1"/>
    </source>
</evidence>
<dbReference type="RefSeq" id="WP_068738690.1">
    <property type="nucleotide sequence ID" value="NZ_LVYV01000056.1"/>
</dbReference>
<name>A0A163X3H7_9BRAD</name>
<evidence type="ECO:0000313" key="3">
    <source>
        <dbReference type="Proteomes" id="UP000076574"/>
    </source>
</evidence>
<dbReference type="EMBL" id="LVYV01000056">
    <property type="protein sequence ID" value="KZD20366.1"/>
    <property type="molecule type" value="Genomic_DNA"/>
</dbReference>
<dbReference type="AlphaFoldDB" id="A0A163X3H7"/>
<keyword evidence="1" id="KW-1133">Transmembrane helix</keyword>
<comment type="caution">
    <text evidence="2">The sequence shown here is derived from an EMBL/GenBank/DDBJ whole genome shotgun (WGS) entry which is preliminary data.</text>
</comment>